<reference evidence="3 4" key="1">
    <citation type="submission" date="2024-09" db="EMBL/GenBank/DDBJ databases">
        <authorList>
            <person name="Salinas-Garcia M.A."/>
            <person name="Prieme A."/>
        </authorList>
    </citation>
    <scope>NUCLEOTIDE SEQUENCE [LARGE SCALE GENOMIC DNA]</scope>
    <source>
        <strain evidence="3 4">DSM 21081</strain>
    </source>
</reference>
<name>A0ABV4UMZ0_9MICC</name>
<dbReference type="EMBL" id="JBHDLJ010000003">
    <property type="protein sequence ID" value="MFB0834070.1"/>
    <property type="molecule type" value="Genomic_DNA"/>
</dbReference>
<feature type="transmembrane region" description="Helical" evidence="2">
    <location>
        <begin position="77"/>
        <end position="98"/>
    </location>
</feature>
<dbReference type="RefSeq" id="WP_373971236.1">
    <property type="nucleotide sequence ID" value="NZ_JBHDLJ010000003.1"/>
</dbReference>
<evidence type="ECO:0000313" key="3">
    <source>
        <dbReference type="EMBL" id="MFB0834070.1"/>
    </source>
</evidence>
<feature type="region of interest" description="Disordered" evidence="1">
    <location>
        <begin position="1"/>
        <end position="69"/>
    </location>
</feature>
<feature type="compositionally biased region" description="Low complexity" evidence="1">
    <location>
        <begin position="10"/>
        <end position="23"/>
    </location>
</feature>
<keyword evidence="2" id="KW-0812">Transmembrane</keyword>
<comment type="caution">
    <text evidence="3">The sequence shown here is derived from an EMBL/GenBank/DDBJ whole genome shotgun (WGS) entry which is preliminary data.</text>
</comment>
<feature type="compositionally biased region" description="Gly residues" evidence="1">
    <location>
        <begin position="24"/>
        <end position="35"/>
    </location>
</feature>
<evidence type="ECO:0000256" key="1">
    <source>
        <dbReference type="SAM" id="MobiDB-lite"/>
    </source>
</evidence>
<organism evidence="3 4">
    <name type="scientific">Arthrobacter halodurans</name>
    <dbReference type="NCBI Taxonomy" id="516699"/>
    <lineage>
        <taxon>Bacteria</taxon>
        <taxon>Bacillati</taxon>
        <taxon>Actinomycetota</taxon>
        <taxon>Actinomycetes</taxon>
        <taxon>Micrococcales</taxon>
        <taxon>Micrococcaceae</taxon>
        <taxon>Arthrobacter</taxon>
    </lineage>
</organism>
<evidence type="ECO:0000256" key="2">
    <source>
        <dbReference type="SAM" id="Phobius"/>
    </source>
</evidence>
<feature type="transmembrane region" description="Helical" evidence="2">
    <location>
        <begin position="104"/>
        <end position="125"/>
    </location>
</feature>
<accession>A0ABV4UMZ0</accession>
<dbReference type="Proteomes" id="UP001575652">
    <property type="component" value="Unassembled WGS sequence"/>
</dbReference>
<evidence type="ECO:0000313" key="4">
    <source>
        <dbReference type="Proteomes" id="UP001575652"/>
    </source>
</evidence>
<protein>
    <submittedName>
        <fullName evidence="3">Uncharacterized protein</fullName>
    </submittedName>
</protein>
<proteinExistence type="predicted"/>
<keyword evidence="4" id="KW-1185">Reference proteome</keyword>
<feature type="compositionally biased region" description="Low complexity" evidence="1">
    <location>
        <begin position="36"/>
        <end position="66"/>
    </location>
</feature>
<keyword evidence="2" id="KW-1133">Transmembrane helix</keyword>
<sequence length="131" mass="12341">MSESTTPRNDGGATSAGTAPDAGSGAGGPTTGAGAPGAPRRSDTPAAPTTAKASGAGAGSGTDTSDPTAMRVPMGTLVFGLVLVGLGLIFLVGILYGVSLDPGVIAVSILVGAGLLLVVGGLLAGRRRGRG</sequence>
<keyword evidence="2" id="KW-0472">Membrane</keyword>
<gene>
    <name evidence="3" type="ORF">ACETWP_05655</name>
</gene>